<evidence type="ECO:0000256" key="2">
    <source>
        <dbReference type="ARBA" id="ARBA00012438"/>
    </source>
</evidence>
<feature type="domain" description="Histidine kinase" evidence="4">
    <location>
        <begin position="543"/>
        <end position="774"/>
    </location>
</feature>
<dbReference type="InterPro" id="IPR004358">
    <property type="entry name" value="Sig_transdc_His_kin-like_C"/>
</dbReference>
<dbReference type="PRINTS" id="PR00344">
    <property type="entry name" value="BCTRLSENSOR"/>
</dbReference>
<comment type="catalytic activity">
    <reaction evidence="1">
        <text>ATP + protein L-histidine = ADP + protein N-phospho-L-histidine.</text>
        <dbReference type="EC" id="2.7.13.3"/>
    </reaction>
</comment>
<proteinExistence type="predicted"/>
<organism evidence="5 6">
    <name type="scientific">Kordiimonas pumila</name>
    <dbReference type="NCBI Taxonomy" id="2161677"/>
    <lineage>
        <taxon>Bacteria</taxon>
        <taxon>Pseudomonadati</taxon>
        <taxon>Pseudomonadota</taxon>
        <taxon>Alphaproteobacteria</taxon>
        <taxon>Kordiimonadales</taxon>
        <taxon>Kordiimonadaceae</taxon>
        <taxon>Kordiimonas</taxon>
    </lineage>
</organism>
<keyword evidence="6" id="KW-1185">Reference proteome</keyword>
<dbReference type="InterPro" id="IPR003594">
    <property type="entry name" value="HATPase_dom"/>
</dbReference>
<dbReference type="InterPro" id="IPR005467">
    <property type="entry name" value="His_kinase_dom"/>
</dbReference>
<evidence type="ECO:0000259" key="4">
    <source>
        <dbReference type="PROSITE" id="PS50109"/>
    </source>
</evidence>
<feature type="region of interest" description="Disordered" evidence="3">
    <location>
        <begin position="472"/>
        <end position="504"/>
    </location>
</feature>
<evidence type="ECO:0000313" key="5">
    <source>
        <dbReference type="EMBL" id="MFC3051807.1"/>
    </source>
</evidence>
<keyword evidence="5" id="KW-0067">ATP-binding</keyword>
<keyword evidence="5" id="KW-0547">Nucleotide-binding</keyword>
<gene>
    <name evidence="5" type="ORF">ACFOKA_07820</name>
</gene>
<dbReference type="SMART" id="SM00387">
    <property type="entry name" value="HATPase_c"/>
    <property type="match status" value="1"/>
</dbReference>
<dbReference type="Pfam" id="PF13589">
    <property type="entry name" value="HATPase_c_3"/>
    <property type="match status" value="1"/>
</dbReference>
<feature type="compositionally biased region" description="Basic and acidic residues" evidence="3">
    <location>
        <begin position="472"/>
        <end position="487"/>
    </location>
</feature>
<dbReference type="InterPro" id="IPR036890">
    <property type="entry name" value="HATPase_C_sf"/>
</dbReference>
<dbReference type="Proteomes" id="UP001595444">
    <property type="component" value="Unassembled WGS sequence"/>
</dbReference>
<dbReference type="PANTHER" id="PTHR43065">
    <property type="entry name" value="SENSOR HISTIDINE KINASE"/>
    <property type="match status" value="1"/>
</dbReference>
<dbReference type="GO" id="GO:0005524">
    <property type="term" value="F:ATP binding"/>
    <property type="evidence" value="ECO:0007669"/>
    <property type="project" value="UniProtKB-KW"/>
</dbReference>
<dbReference type="EMBL" id="JBHRSL010000004">
    <property type="protein sequence ID" value="MFC3051807.1"/>
    <property type="molecule type" value="Genomic_DNA"/>
</dbReference>
<accession>A0ABV7D558</accession>
<protein>
    <recommendedName>
        <fullName evidence="2">histidine kinase</fullName>
        <ecNumber evidence="2">2.7.13.3</ecNumber>
    </recommendedName>
</protein>
<reference evidence="6" key="1">
    <citation type="journal article" date="2019" name="Int. J. Syst. Evol. Microbiol.">
        <title>The Global Catalogue of Microorganisms (GCM) 10K type strain sequencing project: providing services to taxonomists for standard genome sequencing and annotation.</title>
        <authorList>
            <consortium name="The Broad Institute Genomics Platform"/>
            <consortium name="The Broad Institute Genome Sequencing Center for Infectious Disease"/>
            <person name="Wu L."/>
            <person name="Ma J."/>
        </authorList>
    </citation>
    <scope>NUCLEOTIDE SEQUENCE [LARGE SCALE GENOMIC DNA]</scope>
    <source>
        <strain evidence="6">KCTC 62164</strain>
    </source>
</reference>
<dbReference type="Pfam" id="PF02518">
    <property type="entry name" value="HATPase_c"/>
    <property type="match status" value="1"/>
</dbReference>
<dbReference type="Gene3D" id="3.30.565.10">
    <property type="entry name" value="Histidine kinase-like ATPase, C-terminal domain"/>
    <property type="match status" value="2"/>
</dbReference>
<evidence type="ECO:0000313" key="6">
    <source>
        <dbReference type="Proteomes" id="UP001595444"/>
    </source>
</evidence>
<sequence>MSKKVHFKVSARTARLIGRENVSSAESALIELVKNAYDADAQNCIIYFDNKGQLHIMDDGHGMSDTIIEDYWMTIGTNNKERDYISSKLGRIKSGEKGIGRFALDRLGQTCSMLTKPIKSEVGFIWVADWKDFESDEFDTVEQIEADLDTVKLQLSNTANEIFSATKTPAIKSIKQFPFNSGTFISVEDLRDSWQSNELERLYKSLSTLIPPKEQTTFDIYLFSEQYPKRFGKIETSPCDDYDYKVIAEVSQDNKALITITRNEFDLKRIDPDLFKRGGMKEFPFDMQTFSNKTFKYEKTLSQLMPGFEREAAESAVENIGGFTFTFYFMKKHLGSEEKEKFFHKDINAKLRNDWLQEHVGIKIFRDNFRVRPYGEPNSSSMDWLGLGPRYGSNPAGVARKGQYKTREHNLSGIVDISRVNNPFLKDLSSRTGIHENSAFDLFKQLLISIVNEFEYDRSYIAYEMDALHKAKSPKEERAKRAEEIAKRTKKNQKRTETEEEDTTEDIEVLIQHAEDLKEERDELLNEQKILRVLASSGSMLATFGHEVHAMQNIINDRAATLKSLIEPYLDEATAIDIPSAFNPYSYIDQTAETDEKLLHWMKFALSGIRKDKRNRRKIGLKKYFSDFESLWKLFLEDRKIEIKINPVEDDVKFRGFEAELDALFNNLIINSVEVFSKKIKFDERRISFSVARKDQEIHISYRDTGTGLSPDIDDPSKIFNLYFSTKRNPNTGQTIGTGIGMYLVKSIVDDYEGSMSFGKAQNGFSLNITLPAA</sequence>
<dbReference type="PROSITE" id="PS50109">
    <property type="entry name" value="HIS_KIN"/>
    <property type="match status" value="1"/>
</dbReference>
<dbReference type="RefSeq" id="WP_194215273.1">
    <property type="nucleotide sequence ID" value="NZ_CP061205.1"/>
</dbReference>
<dbReference type="EC" id="2.7.13.3" evidence="2"/>
<comment type="caution">
    <text evidence="5">The sequence shown here is derived from an EMBL/GenBank/DDBJ whole genome shotgun (WGS) entry which is preliminary data.</text>
</comment>
<evidence type="ECO:0000256" key="3">
    <source>
        <dbReference type="SAM" id="MobiDB-lite"/>
    </source>
</evidence>
<evidence type="ECO:0000256" key="1">
    <source>
        <dbReference type="ARBA" id="ARBA00000085"/>
    </source>
</evidence>
<dbReference type="SUPFAM" id="SSF55874">
    <property type="entry name" value="ATPase domain of HSP90 chaperone/DNA topoisomerase II/histidine kinase"/>
    <property type="match status" value="2"/>
</dbReference>
<name>A0ABV7D558_9PROT</name>